<evidence type="ECO:0000313" key="4">
    <source>
        <dbReference type="Proteomes" id="UP000464657"/>
    </source>
</evidence>
<dbReference type="PANTHER" id="PTHR46268">
    <property type="entry name" value="STRESS RESPONSE PROTEIN NHAX"/>
    <property type="match status" value="1"/>
</dbReference>
<name>A0A7L4ZM69_9FLAO</name>
<dbReference type="KEGG" id="kan:IMCC3317_29910"/>
<dbReference type="InterPro" id="IPR006016">
    <property type="entry name" value="UspA"/>
</dbReference>
<evidence type="ECO:0000313" key="3">
    <source>
        <dbReference type="EMBL" id="QHI37611.1"/>
    </source>
</evidence>
<evidence type="ECO:0000256" key="1">
    <source>
        <dbReference type="ARBA" id="ARBA00008791"/>
    </source>
</evidence>
<dbReference type="EMBL" id="CP019288">
    <property type="protein sequence ID" value="QHI37611.1"/>
    <property type="molecule type" value="Genomic_DNA"/>
</dbReference>
<dbReference type="CDD" id="cd00293">
    <property type="entry name" value="USP-like"/>
    <property type="match status" value="1"/>
</dbReference>
<accession>A0A7L4ZM69</accession>
<organism evidence="3 4">
    <name type="scientific">Kordia antarctica</name>
    <dbReference type="NCBI Taxonomy" id="1218801"/>
    <lineage>
        <taxon>Bacteria</taxon>
        <taxon>Pseudomonadati</taxon>
        <taxon>Bacteroidota</taxon>
        <taxon>Flavobacteriia</taxon>
        <taxon>Flavobacteriales</taxon>
        <taxon>Flavobacteriaceae</taxon>
        <taxon>Kordia</taxon>
    </lineage>
</organism>
<gene>
    <name evidence="3" type="ORF">IMCC3317_29910</name>
</gene>
<sequence>MQEIKTMKHILVPIGNSENAKNTLQYAIDFSEVINAKVFVFRAFKVLSKAGTILNVDEIVGRETANNVKEVVESVNLKGVDVSIISAKGNVIDSINSIDKELGIDLIIVGPRSNSIKEEVFLGNTTGSIIKQTDISVLVVPEGYVFKPIKKVLTAIKSGMIKRKEVLEPLEKILEAFGAKMRLLQIKTPKFLPEDLEFHSELAAITSAYKSSENATLFQGVLEHLNENNPDLICVFRRKRGFFKKLWEQNSIKKSDFESRLPLLILKETE</sequence>
<reference evidence="3 4" key="1">
    <citation type="journal article" date="2013" name="Int. J. Syst. Evol. Microbiol.">
        <title>Kordia antarctica sp. nov., isolated from Antarctic seawater.</title>
        <authorList>
            <person name="Baek K."/>
            <person name="Choi A."/>
            <person name="Kang I."/>
            <person name="Lee K."/>
            <person name="Cho J.C."/>
        </authorList>
    </citation>
    <scope>NUCLEOTIDE SEQUENCE [LARGE SCALE GENOMIC DNA]</scope>
    <source>
        <strain evidence="3 4">IMCC3317</strain>
    </source>
</reference>
<feature type="domain" description="UspA" evidence="2">
    <location>
        <begin position="7"/>
        <end position="141"/>
    </location>
</feature>
<keyword evidence="4" id="KW-1185">Reference proteome</keyword>
<protein>
    <recommendedName>
        <fullName evidence="2">UspA domain-containing protein</fullName>
    </recommendedName>
</protein>
<proteinExistence type="inferred from homology"/>
<dbReference type="PANTHER" id="PTHR46268:SF6">
    <property type="entry name" value="UNIVERSAL STRESS PROTEIN UP12"/>
    <property type="match status" value="1"/>
</dbReference>
<dbReference type="Proteomes" id="UP000464657">
    <property type="component" value="Chromosome"/>
</dbReference>
<dbReference type="Gene3D" id="3.40.50.12370">
    <property type="match status" value="1"/>
</dbReference>
<dbReference type="PRINTS" id="PR01438">
    <property type="entry name" value="UNVRSLSTRESS"/>
</dbReference>
<comment type="similarity">
    <text evidence="1">Belongs to the universal stress protein A family.</text>
</comment>
<dbReference type="InterPro" id="IPR006015">
    <property type="entry name" value="Universal_stress_UspA"/>
</dbReference>
<evidence type="ECO:0000259" key="2">
    <source>
        <dbReference type="Pfam" id="PF00582"/>
    </source>
</evidence>
<dbReference type="AlphaFoldDB" id="A0A7L4ZM69"/>
<dbReference type="SUPFAM" id="SSF52402">
    <property type="entry name" value="Adenine nucleotide alpha hydrolases-like"/>
    <property type="match status" value="1"/>
</dbReference>
<dbReference type="Pfam" id="PF00582">
    <property type="entry name" value="Usp"/>
    <property type="match status" value="1"/>
</dbReference>